<keyword evidence="3" id="KW-0762">Sugar transport</keyword>
<protein>
    <submittedName>
        <fullName evidence="3">PTS sugar transporter subunit IIA</fullName>
    </submittedName>
</protein>
<dbReference type="GO" id="GO:0030295">
    <property type="term" value="F:protein kinase activator activity"/>
    <property type="evidence" value="ECO:0007669"/>
    <property type="project" value="TreeGrafter"/>
</dbReference>
<comment type="caution">
    <text evidence="3">The sequence shown here is derived from an EMBL/GenBank/DDBJ whole genome shotgun (WGS) entry which is preliminary data.</text>
</comment>
<dbReference type="Gene3D" id="3.40.930.10">
    <property type="entry name" value="Mannitol-specific EII, Chain A"/>
    <property type="match status" value="1"/>
</dbReference>
<feature type="domain" description="PTS EIIA type-2" evidence="2">
    <location>
        <begin position="6"/>
        <end position="153"/>
    </location>
</feature>
<dbReference type="PANTHER" id="PTHR47738">
    <property type="entry name" value="PTS SYSTEM FRUCTOSE-LIKE EIIA COMPONENT-RELATED"/>
    <property type="match status" value="1"/>
</dbReference>
<dbReference type="SUPFAM" id="SSF55804">
    <property type="entry name" value="Phoshotransferase/anion transport protein"/>
    <property type="match status" value="1"/>
</dbReference>
<evidence type="ECO:0000256" key="1">
    <source>
        <dbReference type="SAM" id="MobiDB-lite"/>
    </source>
</evidence>
<dbReference type="PROSITE" id="PS00372">
    <property type="entry name" value="PTS_EIIA_TYPE_2_HIS"/>
    <property type="match status" value="1"/>
</dbReference>
<dbReference type="PROSITE" id="PS51094">
    <property type="entry name" value="PTS_EIIA_TYPE_2"/>
    <property type="match status" value="1"/>
</dbReference>
<dbReference type="Pfam" id="PF00359">
    <property type="entry name" value="PTS_EIIA_2"/>
    <property type="match status" value="1"/>
</dbReference>
<dbReference type="AlphaFoldDB" id="A0A9E2KNA9"/>
<proteinExistence type="predicted"/>
<feature type="region of interest" description="Disordered" evidence="1">
    <location>
        <begin position="161"/>
        <end position="203"/>
    </location>
</feature>
<dbReference type="InterPro" id="IPR051541">
    <property type="entry name" value="PTS_SugarTrans_NitroReg"/>
</dbReference>
<evidence type="ECO:0000313" key="4">
    <source>
        <dbReference type="Proteomes" id="UP000824150"/>
    </source>
</evidence>
<dbReference type="PANTHER" id="PTHR47738:SF1">
    <property type="entry name" value="NITROGEN REGULATORY PROTEIN"/>
    <property type="match status" value="1"/>
</dbReference>
<evidence type="ECO:0000313" key="3">
    <source>
        <dbReference type="EMBL" id="MBU3826462.1"/>
    </source>
</evidence>
<accession>A0A9E2KNA9</accession>
<name>A0A9E2KNA9_9GAMM</name>
<reference evidence="3" key="2">
    <citation type="submission" date="2021-04" db="EMBL/GenBank/DDBJ databases">
        <authorList>
            <person name="Gilroy R."/>
        </authorList>
    </citation>
    <scope>NUCLEOTIDE SEQUENCE</scope>
    <source>
        <strain evidence="3">687</strain>
    </source>
</reference>
<evidence type="ECO:0000259" key="2">
    <source>
        <dbReference type="PROSITE" id="PS51094"/>
    </source>
</evidence>
<organism evidence="3 4">
    <name type="scientific">Candidatus Anaerobiospirillum merdipullorum</name>
    <dbReference type="NCBI Taxonomy" id="2838450"/>
    <lineage>
        <taxon>Bacteria</taxon>
        <taxon>Pseudomonadati</taxon>
        <taxon>Pseudomonadota</taxon>
        <taxon>Gammaproteobacteria</taxon>
        <taxon>Aeromonadales</taxon>
        <taxon>Succinivibrionaceae</taxon>
        <taxon>Anaerobiospirillum</taxon>
    </lineage>
</organism>
<dbReference type="EMBL" id="JAHLFG010000035">
    <property type="protein sequence ID" value="MBU3826462.1"/>
    <property type="molecule type" value="Genomic_DNA"/>
</dbReference>
<keyword evidence="3" id="KW-0813">Transport</keyword>
<dbReference type="InterPro" id="IPR002178">
    <property type="entry name" value="PTS_EIIA_type-2_dom"/>
</dbReference>
<sequence>MHQDFTLLPPTLILAPLVCFSKKRLFEELSESAGFLLKLPAKEINQALYAREAAGNTVVAPGIAIPHAVVDGAMPSLLIVSMLDEKVDFQPLDSKPMAIDIAFAFFFAPQSKLEEAEEILEGLSEILQNSDLTASLRRAHHDESKIDRLLHKIDTRLTQKLRPELQENEPEPPTAEPHDSANNDSDEPLDETVQAIANNLAES</sequence>
<dbReference type="InterPro" id="IPR016152">
    <property type="entry name" value="PTrfase/Anion_transptr"/>
</dbReference>
<dbReference type="Proteomes" id="UP000824150">
    <property type="component" value="Unassembled WGS sequence"/>
</dbReference>
<gene>
    <name evidence="3" type="ORF">IAA31_03115</name>
</gene>
<reference evidence="3" key="1">
    <citation type="journal article" date="2021" name="PeerJ">
        <title>Extensive microbial diversity within the chicken gut microbiome revealed by metagenomics and culture.</title>
        <authorList>
            <person name="Gilroy R."/>
            <person name="Ravi A."/>
            <person name="Getino M."/>
            <person name="Pursley I."/>
            <person name="Horton D.L."/>
            <person name="Alikhan N.F."/>
            <person name="Baker D."/>
            <person name="Gharbi K."/>
            <person name="Hall N."/>
            <person name="Watson M."/>
            <person name="Adriaenssens E.M."/>
            <person name="Foster-Nyarko E."/>
            <person name="Jarju S."/>
            <person name="Secka A."/>
            <person name="Antonio M."/>
            <person name="Oren A."/>
            <person name="Chaudhuri R.R."/>
            <person name="La Ragione R."/>
            <person name="Hildebrand F."/>
            <person name="Pallen M.J."/>
        </authorList>
    </citation>
    <scope>NUCLEOTIDE SEQUENCE</scope>
    <source>
        <strain evidence="3">687</strain>
    </source>
</reference>